<dbReference type="PANTHER" id="PTHR47941">
    <property type="entry name" value="PENTATRICOPEPTIDE REPEAT-CONTAINING PROTEIN 3, MITOCHONDRIAL"/>
    <property type="match status" value="1"/>
</dbReference>
<dbReference type="Gene3D" id="1.25.40.10">
    <property type="entry name" value="Tetratricopeptide repeat domain"/>
    <property type="match status" value="2"/>
</dbReference>
<comment type="caution">
    <text evidence="4">The sequence shown here is derived from an EMBL/GenBank/DDBJ whole genome shotgun (WGS) entry which is preliminary data.</text>
</comment>
<feature type="compositionally biased region" description="Polar residues" evidence="3">
    <location>
        <begin position="90"/>
        <end position="104"/>
    </location>
</feature>
<feature type="compositionally biased region" description="Polar residues" evidence="3">
    <location>
        <begin position="1"/>
        <end position="13"/>
    </location>
</feature>
<evidence type="ECO:0000313" key="4">
    <source>
        <dbReference type="EMBL" id="CAG8726275.1"/>
    </source>
</evidence>
<name>A0A9N9I9H1_9GLOM</name>
<feature type="compositionally biased region" description="Low complexity" evidence="3">
    <location>
        <begin position="146"/>
        <end position="159"/>
    </location>
</feature>
<feature type="compositionally biased region" description="Polar residues" evidence="3">
    <location>
        <begin position="135"/>
        <end position="145"/>
    </location>
</feature>
<dbReference type="AlphaFoldDB" id="A0A9N9I9H1"/>
<dbReference type="InterPro" id="IPR011990">
    <property type="entry name" value="TPR-like_helical_dom_sf"/>
</dbReference>
<feature type="non-terminal residue" evidence="4">
    <location>
        <position position="600"/>
    </location>
</feature>
<keyword evidence="1" id="KW-0677">Repeat</keyword>
<dbReference type="Pfam" id="PF01535">
    <property type="entry name" value="PPR"/>
    <property type="match status" value="2"/>
</dbReference>
<feature type="compositionally biased region" description="Polar residues" evidence="3">
    <location>
        <begin position="28"/>
        <end position="40"/>
    </location>
</feature>
<dbReference type="InterPro" id="IPR002885">
    <property type="entry name" value="PPR_rpt"/>
</dbReference>
<feature type="region of interest" description="Disordered" evidence="3">
    <location>
        <begin position="1"/>
        <end position="250"/>
    </location>
</feature>
<feature type="compositionally biased region" description="Basic and acidic residues" evidence="3">
    <location>
        <begin position="239"/>
        <end position="248"/>
    </location>
</feature>
<sequence length="600" mass="68019">VNKESPTSQQTNVEPIVSKKASKKRGKNTSGDQTSPLTQQNHKEPSSKNKSPAKKRVKKDIIDQATSPTQTLQQDTETSLTKSRLKKSSIDQATPPSLQENNAHSSNKKVSKKKDVKESVIDQVTPPSPQKNYEPPSNTNIVQAMSSSPFENKPSSNKKSSIKKDIKESIIDQATPPSPQKNNERPSDKKSPVEKRIEESSSVRATLPLPQDIKEPPLPKKSQTKKSVRESRVSSSSQEKMDINDLNRKKSSLLSRKNDIKPMLPPEVLIERQLQDEANIEEIWSTYLQLEATSKITLLKRENFIAIINQILKNYNSDLAPQRISKVLEDMKLCKYSIWQDEKNIVIEIYLCNGNLKDARTLFDEIHKAKVETQSDNPFTKAANLMIEAYGKEKDLNQVEEILKIMKSKEILADVNTDKALRKVVLNNMGNGSSSWFDQLVIRQLVNSVLAREICVEFAKIGKFNEALELYVNMKAVNMQLELDDFLKIINEMKKANHEKEALDMIDELVSSKLILNQEALGIISDLYLETISLEKAYDFLIGLIKRGYNLDIRFFNKLIQQYARLGKVNSTLSLVTRMKSVGILPDFDTYTSLLELFIK</sequence>
<evidence type="ECO:0000256" key="3">
    <source>
        <dbReference type="SAM" id="MobiDB-lite"/>
    </source>
</evidence>
<feature type="non-terminal residue" evidence="4">
    <location>
        <position position="1"/>
    </location>
</feature>
<dbReference type="EMBL" id="CAJVPS010028412">
    <property type="protein sequence ID" value="CAG8726275.1"/>
    <property type="molecule type" value="Genomic_DNA"/>
</dbReference>
<feature type="repeat" description="PPR" evidence="2">
    <location>
        <begin position="552"/>
        <end position="586"/>
    </location>
</feature>
<evidence type="ECO:0000256" key="2">
    <source>
        <dbReference type="PROSITE-ProRule" id="PRU00708"/>
    </source>
</evidence>
<dbReference type="Pfam" id="PF13041">
    <property type="entry name" value="PPR_2"/>
    <property type="match status" value="1"/>
</dbReference>
<protein>
    <submittedName>
        <fullName evidence="4">168_t:CDS:1</fullName>
    </submittedName>
</protein>
<reference evidence="4" key="1">
    <citation type="submission" date="2021-06" db="EMBL/GenBank/DDBJ databases">
        <authorList>
            <person name="Kallberg Y."/>
            <person name="Tangrot J."/>
            <person name="Rosling A."/>
        </authorList>
    </citation>
    <scope>NUCLEOTIDE SEQUENCE</scope>
    <source>
        <strain evidence="4">FL130A</strain>
    </source>
</reference>
<accession>A0A9N9I9H1</accession>
<evidence type="ECO:0000313" key="5">
    <source>
        <dbReference type="Proteomes" id="UP000789508"/>
    </source>
</evidence>
<dbReference type="NCBIfam" id="TIGR00756">
    <property type="entry name" value="PPR"/>
    <property type="match status" value="1"/>
</dbReference>
<dbReference type="OrthoDB" id="185373at2759"/>
<gene>
    <name evidence="4" type="ORF">ALEPTO_LOCUS12447</name>
</gene>
<dbReference type="PROSITE" id="PS51375">
    <property type="entry name" value="PPR"/>
    <property type="match status" value="1"/>
</dbReference>
<keyword evidence="5" id="KW-1185">Reference proteome</keyword>
<feature type="compositionally biased region" description="Basic and acidic residues" evidence="3">
    <location>
        <begin position="182"/>
        <end position="201"/>
    </location>
</feature>
<evidence type="ECO:0000256" key="1">
    <source>
        <dbReference type="ARBA" id="ARBA00022737"/>
    </source>
</evidence>
<dbReference type="Proteomes" id="UP000789508">
    <property type="component" value="Unassembled WGS sequence"/>
</dbReference>
<proteinExistence type="predicted"/>
<organism evidence="4 5">
    <name type="scientific">Ambispora leptoticha</name>
    <dbReference type="NCBI Taxonomy" id="144679"/>
    <lineage>
        <taxon>Eukaryota</taxon>
        <taxon>Fungi</taxon>
        <taxon>Fungi incertae sedis</taxon>
        <taxon>Mucoromycota</taxon>
        <taxon>Glomeromycotina</taxon>
        <taxon>Glomeromycetes</taxon>
        <taxon>Archaeosporales</taxon>
        <taxon>Ambisporaceae</taxon>
        <taxon>Ambispora</taxon>
    </lineage>
</organism>
<feature type="compositionally biased region" description="Polar residues" evidence="3">
    <location>
        <begin position="64"/>
        <end position="77"/>
    </location>
</feature>